<dbReference type="GeneID" id="104704305"/>
<reference evidence="2" key="1">
    <citation type="journal article" date="2014" name="Nat. Commun.">
        <title>The emerging biofuel crop Camelina sativa retains a highly undifferentiated hexaploid genome structure.</title>
        <authorList>
            <person name="Kagale S."/>
            <person name="Koh C."/>
            <person name="Nixon J."/>
            <person name="Bollina V."/>
            <person name="Clarke W.E."/>
            <person name="Tuteja R."/>
            <person name="Spillane C."/>
            <person name="Robinson S.J."/>
            <person name="Links M.G."/>
            <person name="Clarke C."/>
            <person name="Higgins E.E."/>
            <person name="Huebert T."/>
            <person name="Sharpe A.G."/>
            <person name="Parkin I.A."/>
        </authorList>
    </citation>
    <scope>NUCLEOTIDE SEQUENCE [LARGE SCALE GENOMIC DNA]</scope>
    <source>
        <strain evidence="2">cv. DH55</strain>
    </source>
</reference>
<protein>
    <submittedName>
        <fullName evidence="3">Uncharacterized protein LOC104704305</fullName>
    </submittedName>
</protein>
<accession>A0ABM0T059</accession>
<name>A0ABM0T059_CAMSA</name>
<feature type="domain" description="Reverse transcriptase" evidence="1">
    <location>
        <begin position="1"/>
        <end position="173"/>
    </location>
</feature>
<evidence type="ECO:0000313" key="2">
    <source>
        <dbReference type="Proteomes" id="UP000694864"/>
    </source>
</evidence>
<organism evidence="2 3">
    <name type="scientific">Camelina sativa</name>
    <name type="common">False flax</name>
    <name type="synonym">Myagrum sativum</name>
    <dbReference type="NCBI Taxonomy" id="90675"/>
    <lineage>
        <taxon>Eukaryota</taxon>
        <taxon>Viridiplantae</taxon>
        <taxon>Streptophyta</taxon>
        <taxon>Embryophyta</taxon>
        <taxon>Tracheophyta</taxon>
        <taxon>Spermatophyta</taxon>
        <taxon>Magnoliopsida</taxon>
        <taxon>eudicotyledons</taxon>
        <taxon>Gunneridae</taxon>
        <taxon>Pentapetalae</taxon>
        <taxon>rosids</taxon>
        <taxon>malvids</taxon>
        <taxon>Brassicales</taxon>
        <taxon>Brassicaceae</taxon>
        <taxon>Camelineae</taxon>
        <taxon>Camelina</taxon>
    </lineage>
</organism>
<dbReference type="Pfam" id="PF00078">
    <property type="entry name" value="RVT_1"/>
    <property type="match status" value="1"/>
</dbReference>
<dbReference type="PANTHER" id="PTHR33116">
    <property type="entry name" value="REVERSE TRANSCRIPTASE ZINC-BINDING DOMAIN-CONTAINING PROTEIN-RELATED-RELATED"/>
    <property type="match status" value="1"/>
</dbReference>
<gene>
    <name evidence="3" type="primary">LOC104704305</name>
</gene>
<sequence length="273" mass="30351">MAIKSDMSKAFDRVEWKYLESLLLALGFSPLWVSWIMRCVTTVSYTVLINDQPFGLIIPKRGLRQRDPLSSFLFVLCTEGLTHLMNKAESNGLINGIQFSPEGPSVHHLLFADDSLFLCKADLPQCEALKNILNAYGIATGQCINVINSSITFGDKVEEEKRKDLQETLGIFVEGGAGTYLGLPKCFSGSKILLLDYIKERLKSRFSGWFARSLSLGGKEILLKAVAMATPVYAMSCFKLPKTTLSNLTSAIPPKNYSLQSHQCYVRFLVECS</sequence>
<evidence type="ECO:0000313" key="3">
    <source>
        <dbReference type="RefSeq" id="XP_010418720.1"/>
    </source>
</evidence>
<evidence type="ECO:0000259" key="1">
    <source>
        <dbReference type="PROSITE" id="PS50878"/>
    </source>
</evidence>
<dbReference type="RefSeq" id="XP_010418720.1">
    <property type="nucleotide sequence ID" value="XM_010420418.1"/>
</dbReference>
<dbReference type="PANTHER" id="PTHR33116:SF86">
    <property type="entry name" value="REVERSE TRANSCRIPTASE DOMAIN-CONTAINING PROTEIN"/>
    <property type="match status" value="1"/>
</dbReference>
<dbReference type="PROSITE" id="PS50878">
    <property type="entry name" value="RT_POL"/>
    <property type="match status" value="1"/>
</dbReference>
<reference evidence="3" key="2">
    <citation type="submission" date="2025-08" db="UniProtKB">
        <authorList>
            <consortium name="RefSeq"/>
        </authorList>
    </citation>
    <scope>IDENTIFICATION</scope>
    <source>
        <tissue evidence="3">Leaf</tissue>
    </source>
</reference>
<keyword evidence="2" id="KW-1185">Reference proteome</keyword>
<proteinExistence type="predicted"/>
<dbReference type="Proteomes" id="UP000694864">
    <property type="component" value="Chromosome 7"/>
</dbReference>
<dbReference type="InterPro" id="IPR000477">
    <property type="entry name" value="RT_dom"/>
</dbReference>